<dbReference type="PANTHER" id="PTHR35811">
    <property type="entry name" value="SLR1870 PROTEIN"/>
    <property type="match status" value="1"/>
</dbReference>
<dbReference type="Gene3D" id="3.40.50.1010">
    <property type="entry name" value="5'-nuclease"/>
    <property type="match status" value="1"/>
</dbReference>
<dbReference type="GO" id="GO:0004540">
    <property type="term" value="F:RNA nuclease activity"/>
    <property type="evidence" value="ECO:0007669"/>
    <property type="project" value="InterPro"/>
</dbReference>
<evidence type="ECO:0000313" key="3">
    <source>
        <dbReference type="Proteomes" id="UP000269923"/>
    </source>
</evidence>
<protein>
    <submittedName>
        <fullName evidence="2">NYN domain-containing protein</fullName>
    </submittedName>
</protein>
<sequence length="320" mass="36565">MNETKKYAIFIDGDNISPRYLEPILSEVAKDGEILVRRIYGDWTTQNMNGWKELLLQIPVRPVQQFRNASQATDHAIIMDAIELANTNKEINAMCIVSSDTGFYSLALKIREYGLFVLGIGEQKSNSLWIKSCNQFKHIEKLSLYSTTTQTDTDESAAGMSLEYLLDSAYANSKTDDEGWVSLAHLGTSIRNIMPDFDPHNYNHETLRAIIEAMPESYELTKDELIPPNYWLRKAQNHAAEAEKLSGVIKRWINNYGFIKTDKGDFFFYASNIHKDSRQHNIKRGDKVSFEVFKYPNPNSTHKDEQNGRAANVVFEESSD</sequence>
<dbReference type="InterPro" id="IPR041966">
    <property type="entry name" value="LOTUS-like"/>
</dbReference>
<evidence type="ECO:0000259" key="1">
    <source>
        <dbReference type="PROSITE" id="PS51644"/>
    </source>
</evidence>
<dbReference type="Pfam" id="PF12872">
    <property type="entry name" value="OST-HTH"/>
    <property type="match status" value="1"/>
</dbReference>
<comment type="caution">
    <text evidence="2">The sequence shown here is derived from an EMBL/GenBank/DDBJ whole genome shotgun (WGS) entry which is preliminary data.</text>
</comment>
<feature type="domain" description="HTH OST-type" evidence="1">
    <location>
        <begin position="161"/>
        <end position="236"/>
    </location>
</feature>
<dbReference type="InterPro" id="IPR025605">
    <property type="entry name" value="OST-HTH/LOTUS_dom"/>
</dbReference>
<organism evidence="2 3">
    <name type="scientific">Conchiformibius steedae</name>
    <dbReference type="NCBI Taxonomy" id="153493"/>
    <lineage>
        <taxon>Bacteria</taxon>
        <taxon>Pseudomonadati</taxon>
        <taxon>Pseudomonadota</taxon>
        <taxon>Betaproteobacteria</taxon>
        <taxon>Neisseriales</taxon>
        <taxon>Neisseriaceae</taxon>
        <taxon>Conchiformibius</taxon>
    </lineage>
</organism>
<dbReference type="EMBL" id="RQYC01000019">
    <property type="protein sequence ID" value="RRD89294.1"/>
    <property type="molecule type" value="Genomic_DNA"/>
</dbReference>
<dbReference type="InterPro" id="IPR012340">
    <property type="entry name" value="NA-bd_OB-fold"/>
</dbReference>
<reference evidence="2 3" key="1">
    <citation type="submission" date="2018-11" db="EMBL/GenBank/DDBJ databases">
        <title>Genomes From Bacteria Associated with the Canine Oral Cavity: a Test Case for Automated Genome-Based Taxonomic Assignment.</title>
        <authorList>
            <person name="Coil D.A."/>
            <person name="Jospin G."/>
            <person name="Darling A.E."/>
            <person name="Wallis C."/>
            <person name="Davis I.J."/>
            <person name="Harris S."/>
            <person name="Eisen J.A."/>
            <person name="Holcombe L.J."/>
            <person name="O'Flynn C."/>
        </authorList>
    </citation>
    <scope>NUCLEOTIDE SEQUENCE [LARGE SCALE GENOMIC DNA]</scope>
    <source>
        <strain evidence="2 3">COT-280</strain>
    </source>
</reference>
<name>A0A3P2A1J7_9NEIS</name>
<proteinExistence type="predicted"/>
<dbReference type="CDD" id="cd11297">
    <property type="entry name" value="PIN_LabA-like_N_1"/>
    <property type="match status" value="1"/>
</dbReference>
<dbReference type="Proteomes" id="UP000269923">
    <property type="component" value="Unassembled WGS sequence"/>
</dbReference>
<dbReference type="PANTHER" id="PTHR35811:SF1">
    <property type="entry name" value="HTH OST-TYPE DOMAIN-CONTAINING PROTEIN"/>
    <property type="match status" value="1"/>
</dbReference>
<dbReference type="OrthoDB" id="9783963at2"/>
<dbReference type="Pfam" id="PF01936">
    <property type="entry name" value="NYN"/>
    <property type="match status" value="1"/>
</dbReference>
<dbReference type="AlphaFoldDB" id="A0A3P2A1J7"/>
<dbReference type="InterPro" id="IPR021139">
    <property type="entry name" value="NYN"/>
</dbReference>
<dbReference type="CDD" id="cd10146">
    <property type="entry name" value="LabA_like_C"/>
    <property type="match status" value="1"/>
</dbReference>
<keyword evidence="3" id="KW-1185">Reference proteome</keyword>
<dbReference type="PROSITE" id="PS51644">
    <property type="entry name" value="HTH_OST"/>
    <property type="match status" value="1"/>
</dbReference>
<dbReference type="Gene3D" id="3.30.420.610">
    <property type="entry name" value="LOTUS domain-like"/>
    <property type="match status" value="1"/>
</dbReference>
<dbReference type="Gene3D" id="2.40.50.140">
    <property type="entry name" value="Nucleic acid-binding proteins"/>
    <property type="match status" value="1"/>
</dbReference>
<accession>A0A3P2A1J7</accession>
<evidence type="ECO:0000313" key="2">
    <source>
        <dbReference type="EMBL" id="RRD89294.1"/>
    </source>
</evidence>
<gene>
    <name evidence="2" type="ORF">EII21_09335</name>
</gene>
<dbReference type="STRING" id="1121352.GCA_000620925_02066"/>
<dbReference type="RefSeq" id="WP_124795876.1">
    <property type="nucleotide sequence ID" value="NZ_RQYC01000019.1"/>
</dbReference>
<dbReference type="SUPFAM" id="SSF50249">
    <property type="entry name" value="Nucleic acid-binding proteins"/>
    <property type="match status" value="1"/>
</dbReference>